<keyword evidence="3 6" id="KW-0812">Transmembrane</keyword>
<evidence type="ECO:0000256" key="5">
    <source>
        <dbReference type="ARBA" id="ARBA00023136"/>
    </source>
</evidence>
<comment type="caution">
    <text evidence="8">The sequence shown here is derived from an EMBL/GenBank/DDBJ whole genome shotgun (WGS) entry which is preliminary data.</text>
</comment>
<dbReference type="Proteomes" id="UP000241247">
    <property type="component" value="Unassembled WGS sequence"/>
</dbReference>
<evidence type="ECO:0000256" key="6">
    <source>
        <dbReference type="SAM" id="Phobius"/>
    </source>
</evidence>
<feature type="transmembrane region" description="Helical" evidence="6">
    <location>
        <begin position="194"/>
        <end position="212"/>
    </location>
</feature>
<sequence length="302" mass="30784">MDPSAATDVPDETGVGPVRPAWRAALFTGVVFCLLSMSGMQIGSALSTGVVGAFGTFATSFLRLLFAALILLAILRPPVRTYSRAQWKSAILLGIAIAAVTVCFYAAILRIPLGLTVAIEFLGPLAVATFGGLTGRRLAWPIAALAGVVLLSHDGESWTGDPAGLLLAAGAAIGWGAYIVLMKKTGRLLPGLEGLAIALLVAAGVCAPAAVAQLPQMMLPGVLSTMLGLAVLMPLLPYVLEMIALRRMPTAAFGILMSLEPAIGALAGFVILGQAMTALQMLGTALVVAASAGVTAAVRPEA</sequence>
<name>A0A2T5BEC4_MYCDI</name>
<keyword evidence="5 6" id="KW-0472">Membrane</keyword>
<dbReference type="EMBL" id="PZZZ01000002">
    <property type="protein sequence ID" value="PTM97223.1"/>
    <property type="molecule type" value="Genomic_DNA"/>
</dbReference>
<evidence type="ECO:0000259" key="7">
    <source>
        <dbReference type="Pfam" id="PF00892"/>
    </source>
</evidence>
<feature type="transmembrane region" description="Helical" evidence="6">
    <location>
        <begin position="50"/>
        <end position="75"/>
    </location>
</feature>
<evidence type="ECO:0000256" key="1">
    <source>
        <dbReference type="ARBA" id="ARBA00004141"/>
    </source>
</evidence>
<dbReference type="InterPro" id="IPR000620">
    <property type="entry name" value="EamA_dom"/>
</dbReference>
<organism evidence="8 9">
    <name type="scientific">Mycoplana dimorpha</name>
    <dbReference type="NCBI Taxonomy" id="28320"/>
    <lineage>
        <taxon>Bacteria</taxon>
        <taxon>Pseudomonadati</taxon>
        <taxon>Pseudomonadota</taxon>
        <taxon>Alphaproteobacteria</taxon>
        <taxon>Hyphomicrobiales</taxon>
        <taxon>Rhizobiaceae</taxon>
        <taxon>Mycoplana</taxon>
    </lineage>
</organism>
<accession>A0A2T5BEC4</accession>
<dbReference type="GO" id="GO:0016020">
    <property type="term" value="C:membrane"/>
    <property type="evidence" value="ECO:0007669"/>
    <property type="project" value="UniProtKB-SubCell"/>
</dbReference>
<dbReference type="Pfam" id="PF00892">
    <property type="entry name" value="EamA"/>
    <property type="match status" value="1"/>
</dbReference>
<dbReference type="RefSeq" id="WP_245414286.1">
    <property type="nucleotide sequence ID" value="NZ_JBHEEX010000001.1"/>
</dbReference>
<dbReference type="PANTHER" id="PTHR32322">
    <property type="entry name" value="INNER MEMBRANE TRANSPORTER"/>
    <property type="match status" value="1"/>
</dbReference>
<feature type="domain" description="EamA" evidence="7">
    <location>
        <begin position="164"/>
        <end position="294"/>
    </location>
</feature>
<feature type="transmembrane region" description="Helical" evidence="6">
    <location>
        <begin position="218"/>
        <end position="240"/>
    </location>
</feature>
<feature type="transmembrane region" description="Helical" evidence="6">
    <location>
        <begin position="252"/>
        <end position="272"/>
    </location>
</feature>
<keyword evidence="4 6" id="KW-1133">Transmembrane helix</keyword>
<evidence type="ECO:0000256" key="2">
    <source>
        <dbReference type="ARBA" id="ARBA00007362"/>
    </source>
</evidence>
<feature type="transmembrane region" description="Helical" evidence="6">
    <location>
        <begin position="165"/>
        <end position="182"/>
    </location>
</feature>
<feature type="transmembrane region" description="Helical" evidence="6">
    <location>
        <begin position="87"/>
        <end position="107"/>
    </location>
</feature>
<reference evidence="8 9" key="1">
    <citation type="submission" date="2018-04" db="EMBL/GenBank/DDBJ databases">
        <title>Genomic Encyclopedia of Type Strains, Phase IV (KMG-IV): sequencing the most valuable type-strain genomes for metagenomic binning, comparative biology and taxonomic classification.</title>
        <authorList>
            <person name="Goeker M."/>
        </authorList>
    </citation>
    <scope>NUCLEOTIDE SEQUENCE [LARGE SCALE GENOMIC DNA]</scope>
    <source>
        <strain evidence="8 9">DSM 7138</strain>
    </source>
</reference>
<comment type="subcellular location">
    <subcellularLocation>
        <location evidence="1">Membrane</location>
        <topology evidence="1">Multi-pass membrane protein</topology>
    </subcellularLocation>
</comment>
<dbReference type="InterPro" id="IPR050638">
    <property type="entry name" value="AA-Vitamin_Transporters"/>
</dbReference>
<comment type="similarity">
    <text evidence="2">Belongs to the EamA transporter family.</text>
</comment>
<dbReference type="AlphaFoldDB" id="A0A2T5BEC4"/>
<gene>
    <name evidence="8" type="ORF">C7449_10292</name>
</gene>
<feature type="transmembrane region" description="Helical" evidence="6">
    <location>
        <begin position="24"/>
        <end position="44"/>
    </location>
</feature>
<evidence type="ECO:0000256" key="4">
    <source>
        <dbReference type="ARBA" id="ARBA00022989"/>
    </source>
</evidence>
<protein>
    <submittedName>
        <fullName evidence="8">Inner membrane transporter RhtA</fullName>
    </submittedName>
</protein>
<dbReference type="SUPFAM" id="SSF103481">
    <property type="entry name" value="Multidrug resistance efflux transporter EmrE"/>
    <property type="match status" value="2"/>
</dbReference>
<evidence type="ECO:0000313" key="9">
    <source>
        <dbReference type="Proteomes" id="UP000241247"/>
    </source>
</evidence>
<dbReference type="PANTHER" id="PTHR32322:SF2">
    <property type="entry name" value="EAMA DOMAIN-CONTAINING PROTEIN"/>
    <property type="match status" value="1"/>
</dbReference>
<proteinExistence type="inferred from homology"/>
<keyword evidence="9" id="KW-1185">Reference proteome</keyword>
<evidence type="ECO:0000313" key="8">
    <source>
        <dbReference type="EMBL" id="PTM97223.1"/>
    </source>
</evidence>
<feature type="transmembrane region" description="Helical" evidence="6">
    <location>
        <begin position="278"/>
        <end position="298"/>
    </location>
</feature>
<evidence type="ECO:0000256" key="3">
    <source>
        <dbReference type="ARBA" id="ARBA00022692"/>
    </source>
</evidence>
<dbReference type="InterPro" id="IPR037185">
    <property type="entry name" value="EmrE-like"/>
</dbReference>